<evidence type="ECO:0000256" key="2">
    <source>
        <dbReference type="ARBA" id="ARBA00022642"/>
    </source>
</evidence>
<feature type="domain" description="Nicotinamide phosphoribosyltransferase N-terminal" evidence="10">
    <location>
        <begin position="5"/>
        <end position="107"/>
    </location>
</feature>
<dbReference type="InterPro" id="IPR041525">
    <property type="entry name" value="N/Namide_PRibTrfase"/>
</dbReference>
<dbReference type="InterPro" id="IPR041529">
    <property type="entry name" value="DUF5598"/>
</dbReference>
<sequence length="487" mass="55623">MINPILLTDFYKTIHHMCYAEGMTKLVSYWTPRMSRKEDMNKVVMFGLQSFMKKYLIEYFNENFFNVPSDEIIKEYKRVISRTLGDMAAGTDHIEKLHDLGYLPIQIKAVPEGSRVNIKTPMIEITNTHDDFAWLVNYLETFMSCNIWQPMTSATIAYRYREIIEKYFDLTVENGDVAKACGDFSMRGFSSIESAEVSSAGHLLSFTGTATISSILYLEKYYNCNIENEIVGLGTPSTEHSVMCSYGSDELKAYKRLINEVFPSGLLSIVSDTYDYWNVITNMLPLLKDDILNRDGKIVIRGDSGDPIKIICGDSEAPKDSPEYKGTVELLWDIFGGEVNSKGYKVLNSHIGTIYGDSITVERCEEMCRQLAEKGFAVSNCTFGIGSYTYQYNTRDTFGFALKATHAVINGEEKFIFKDPKTDTGNFKKSQKGMCYVYKDGEDILYKDELTLQEQEDFKDNLLEIVFKDGNLLRDYSLKEIRYRLHG</sequence>
<protein>
    <recommendedName>
        <fullName evidence="7">Nicotinamide phosphoribosyltransferase</fullName>
        <ecNumber evidence="6">2.4.2.12</ecNumber>
    </recommendedName>
</protein>
<evidence type="ECO:0000313" key="12">
    <source>
        <dbReference type="Proteomes" id="UP000824633"/>
    </source>
</evidence>
<gene>
    <name evidence="11" type="primary">nadV</name>
    <name evidence="11" type="ORF">psyc5s11_25820</name>
</gene>
<dbReference type="Proteomes" id="UP000824633">
    <property type="component" value="Chromosome"/>
</dbReference>
<dbReference type="SUPFAM" id="SSF51690">
    <property type="entry name" value="Nicotinate/Quinolinate PRTase C-terminal domain-like"/>
    <property type="match status" value="1"/>
</dbReference>
<evidence type="ECO:0000256" key="1">
    <source>
        <dbReference type="ARBA" id="ARBA00010897"/>
    </source>
</evidence>
<keyword evidence="3 11" id="KW-0328">Glycosyltransferase</keyword>
<dbReference type="EC" id="2.4.2.12" evidence="6"/>
<evidence type="ECO:0000256" key="4">
    <source>
        <dbReference type="ARBA" id="ARBA00022679"/>
    </source>
</evidence>
<feature type="domain" description="Nicotinate/nicotinamide phosphoribosyltransferase" evidence="9">
    <location>
        <begin position="181"/>
        <end position="453"/>
    </location>
</feature>
<dbReference type="InterPro" id="IPR016471">
    <property type="entry name" value="Nicotinamide_PRibTrfase"/>
</dbReference>
<dbReference type="InterPro" id="IPR013785">
    <property type="entry name" value="Aldolase_TIM"/>
</dbReference>
<keyword evidence="2" id="KW-0662">Pyridine nucleotide biosynthesis</keyword>
<dbReference type="GO" id="GO:0016757">
    <property type="term" value="F:glycosyltransferase activity"/>
    <property type="evidence" value="ECO:0007669"/>
    <property type="project" value="UniProtKB-KW"/>
</dbReference>
<keyword evidence="4" id="KW-0808">Transferase</keyword>
<organism evidence="11 12">
    <name type="scientific">Clostridium gelidum</name>
    <dbReference type="NCBI Taxonomy" id="704125"/>
    <lineage>
        <taxon>Bacteria</taxon>
        <taxon>Bacillati</taxon>
        <taxon>Bacillota</taxon>
        <taxon>Clostridia</taxon>
        <taxon>Eubacteriales</taxon>
        <taxon>Clostridiaceae</taxon>
        <taxon>Clostridium</taxon>
    </lineage>
</organism>
<dbReference type="NCBIfam" id="NF006629">
    <property type="entry name" value="PRK09198.1"/>
    <property type="match status" value="1"/>
</dbReference>
<proteinExistence type="inferred from homology"/>
<evidence type="ECO:0000256" key="8">
    <source>
        <dbReference type="ARBA" id="ARBA00047835"/>
    </source>
</evidence>
<name>A0ABN6IWL6_9CLOT</name>
<dbReference type="PIRSF" id="PIRSF005943">
    <property type="entry name" value="NMPRT"/>
    <property type="match status" value="1"/>
</dbReference>
<evidence type="ECO:0000256" key="7">
    <source>
        <dbReference type="ARBA" id="ARBA00035036"/>
    </source>
</evidence>
<evidence type="ECO:0000259" key="10">
    <source>
        <dbReference type="Pfam" id="PF18127"/>
    </source>
</evidence>
<comment type="catalytic activity">
    <reaction evidence="8">
        <text>beta-nicotinamide D-ribonucleotide + diphosphate = 5-phospho-alpha-D-ribose 1-diphosphate + nicotinamide + H(+)</text>
        <dbReference type="Rhea" id="RHEA:16149"/>
        <dbReference type="ChEBI" id="CHEBI:14649"/>
        <dbReference type="ChEBI" id="CHEBI:15378"/>
        <dbReference type="ChEBI" id="CHEBI:17154"/>
        <dbReference type="ChEBI" id="CHEBI:33019"/>
        <dbReference type="ChEBI" id="CHEBI:58017"/>
        <dbReference type="EC" id="2.4.2.12"/>
    </reaction>
    <physiologicalReaction direction="right-to-left" evidence="8">
        <dbReference type="Rhea" id="RHEA:16151"/>
    </physiologicalReaction>
</comment>
<dbReference type="EMBL" id="AP024849">
    <property type="protein sequence ID" value="BCZ46515.1"/>
    <property type="molecule type" value="Genomic_DNA"/>
</dbReference>
<comment type="similarity">
    <text evidence="1">Belongs to the NAPRTase family.</text>
</comment>
<evidence type="ECO:0000259" key="9">
    <source>
        <dbReference type="Pfam" id="PF04095"/>
    </source>
</evidence>
<evidence type="ECO:0000256" key="6">
    <source>
        <dbReference type="ARBA" id="ARBA00035024"/>
    </source>
</evidence>
<dbReference type="PANTHER" id="PTHR43816:SF1">
    <property type="entry name" value="NICOTINAMIDE PHOSPHORIBOSYLTRANSFERASE"/>
    <property type="match status" value="1"/>
</dbReference>
<dbReference type="Pfam" id="PF18127">
    <property type="entry name" value="NAMPT_N"/>
    <property type="match status" value="1"/>
</dbReference>
<evidence type="ECO:0000256" key="5">
    <source>
        <dbReference type="ARBA" id="ARBA00035007"/>
    </source>
</evidence>
<keyword evidence="12" id="KW-1185">Reference proteome</keyword>
<dbReference type="Pfam" id="PF04095">
    <property type="entry name" value="NAPRTase"/>
    <property type="match status" value="1"/>
</dbReference>
<comment type="pathway">
    <text evidence="5">Cofactor biosynthesis; NAD(+) biosynthesis; nicotinamide D-ribonucleotide from 5-phospho-alpha-D-ribose 1-diphosphate and nicotinamide: step 1/1.</text>
</comment>
<evidence type="ECO:0000313" key="11">
    <source>
        <dbReference type="EMBL" id="BCZ46515.1"/>
    </source>
</evidence>
<evidence type="ECO:0000256" key="3">
    <source>
        <dbReference type="ARBA" id="ARBA00022676"/>
    </source>
</evidence>
<dbReference type="Gene3D" id="3.20.20.70">
    <property type="entry name" value="Aldolase class I"/>
    <property type="match status" value="1"/>
</dbReference>
<reference evidence="12" key="1">
    <citation type="submission" date="2021-07" db="EMBL/GenBank/DDBJ databases">
        <title>Complete genome sequencing of a Clostridium isolate.</title>
        <authorList>
            <person name="Ueki A."/>
            <person name="Tonouchi A."/>
        </authorList>
    </citation>
    <scope>NUCLEOTIDE SEQUENCE [LARGE SCALE GENOMIC DNA]</scope>
    <source>
        <strain evidence="12">C5S11</strain>
    </source>
</reference>
<dbReference type="PANTHER" id="PTHR43816">
    <property type="entry name" value="NICOTINAMIDE PHOSPHORIBOSYLTRANSFERASE"/>
    <property type="match status" value="1"/>
</dbReference>
<accession>A0ABN6IWL6</accession>
<dbReference type="InterPro" id="IPR036068">
    <property type="entry name" value="Nicotinate_pribotase-like_C"/>
</dbReference>
<dbReference type="RefSeq" id="WP_224037990.1">
    <property type="nucleotide sequence ID" value="NZ_AP024849.1"/>
</dbReference>